<evidence type="ECO:0000313" key="2">
    <source>
        <dbReference type="Proteomes" id="UP000189670"/>
    </source>
</evidence>
<organism evidence="1 2">
    <name type="scientific">Candidatus Magnetoglobus multicellularis str. Araruama</name>
    <dbReference type="NCBI Taxonomy" id="890399"/>
    <lineage>
        <taxon>Bacteria</taxon>
        <taxon>Pseudomonadati</taxon>
        <taxon>Thermodesulfobacteriota</taxon>
        <taxon>Desulfobacteria</taxon>
        <taxon>Desulfobacterales</taxon>
        <taxon>Desulfobacteraceae</taxon>
        <taxon>Candidatus Magnetoglobus</taxon>
    </lineage>
</organism>
<dbReference type="AlphaFoldDB" id="A0A1V1NV48"/>
<dbReference type="Proteomes" id="UP000189670">
    <property type="component" value="Unassembled WGS sequence"/>
</dbReference>
<evidence type="ECO:0000313" key="1">
    <source>
        <dbReference type="EMBL" id="ETR66434.1"/>
    </source>
</evidence>
<comment type="caution">
    <text evidence="1">The sequence shown here is derived from an EMBL/GenBank/DDBJ whole genome shotgun (WGS) entry which is preliminary data.</text>
</comment>
<dbReference type="EMBL" id="ATBP01001987">
    <property type="protein sequence ID" value="ETR66434.1"/>
    <property type="molecule type" value="Genomic_DNA"/>
</dbReference>
<feature type="non-terminal residue" evidence="1">
    <location>
        <position position="225"/>
    </location>
</feature>
<protein>
    <recommendedName>
        <fullName evidence="3">Nucleotidyl transferase AbiEii/AbiGii toxin family protein</fullName>
    </recommendedName>
</protein>
<evidence type="ECO:0008006" key="3">
    <source>
        <dbReference type="Google" id="ProtNLM"/>
    </source>
</evidence>
<dbReference type="InterPro" id="IPR014942">
    <property type="entry name" value="AbiEii"/>
</dbReference>
<dbReference type="Pfam" id="PF08843">
    <property type="entry name" value="AbiEii"/>
    <property type="match status" value="1"/>
</dbReference>
<accession>A0A1V1NV48</accession>
<name>A0A1V1NV48_9BACT</name>
<dbReference type="Gene3D" id="3.10.450.620">
    <property type="entry name" value="JHP933, nucleotidyltransferase-like core domain"/>
    <property type="match status" value="1"/>
</dbReference>
<gene>
    <name evidence="1" type="ORF">OMM_12797</name>
</gene>
<proteinExistence type="predicted"/>
<reference evidence="2" key="1">
    <citation type="submission" date="2012-11" db="EMBL/GenBank/DDBJ databases">
        <authorList>
            <person name="Lucero-Rivera Y.E."/>
            <person name="Tovar-Ramirez D."/>
        </authorList>
    </citation>
    <scope>NUCLEOTIDE SEQUENCE [LARGE SCALE GENOMIC DNA]</scope>
    <source>
        <strain evidence="2">Araruama</strain>
    </source>
</reference>
<sequence length="225" mass="26370">MKPLRNRIRDAALRQKIPQLVIEKDYAISYILAGVASQTMLNETLIFKGGTALKKLFFGDYRFSEDLDFSAKNFSLTSNQLETVLQKAVDEACRLISEYGAFNISLERYVERDPHPKGQEAFTIRVKFPWYPGPLCRIKIEITHDEPVLMKPLKQKLIHGYEESLNVSICCYSLEEIIAEKLRTLLQTHQKLINRGWNRPRARDYYDLWRILTEFKRRLNIKKVS</sequence>